<keyword evidence="2" id="KW-0496">Mitochondrion</keyword>
<dbReference type="AlphaFoldDB" id="A0A343C5C6"/>
<keyword evidence="1" id="KW-0472">Membrane</keyword>
<keyword evidence="1" id="KW-1133">Transmembrane helix</keyword>
<evidence type="ECO:0000313" key="2">
    <source>
        <dbReference type="EMBL" id="ARH55232.1"/>
    </source>
</evidence>
<protein>
    <submittedName>
        <fullName evidence="2">ATP synthase F0 subunit 8</fullName>
    </submittedName>
</protein>
<organism evidence="2">
    <name type="scientific">Trigonopterus sp. 1 AH-2016</name>
    <dbReference type="NCBI Taxonomy" id="1903835"/>
    <lineage>
        <taxon>Eukaryota</taxon>
        <taxon>Metazoa</taxon>
        <taxon>Ecdysozoa</taxon>
        <taxon>Arthropoda</taxon>
        <taxon>Hexapoda</taxon>
        <taxon>Insecta</taxon>
        <taxon>Pterygota</taxon>
        <taxon>Neoptera</taxon>
        <taxon>Endopterygota</taxon>
        <taxon>Coleoptera</taxon>
        <taxon>Polyphaga</taxon>
        <taxon>Cucujiformia</taxon>
        <taxon>Curculionidae</taxon>
        <taxon>Cryptorhynchinae</taxon>
        <taxon>Trigonopterus</taxon>
    </lineage>
</organism>
<accession>A0A343C5C6</accession>
<gene>
    <name evidence="2" type="primary">atp8</name>
</gene>
<keyword evidence="1" id="KW-0812">Transmembrane</keyword>
<proteinExistence type="predicted"/>
<reference evidence="2" key="1">
    <citation type="submission" date="2016-04" db="EMBL/GenBank/DDBJ databases">
        <title>Mitochondria of beetle species.</title>
        <authorList>
            <person name="Hunter A."/>
            <person name="Moriniere J."/>
            <person name="Tang P."/>
            <person name="Linard B."/>
            <person name="Crampton-Platt A."/>
            <person name="Vogler A.P."/>
        </authorList>
    </citation>
    <scope>NUCLEOTIDE SEQUENCE</scope>
</reference>
<sequence length="53" mass="6551">MPQMAPLNWVYLYMIVISTFMTFLIINFFLFKQSKNLIFYTPYMKKNNFPSWK</sequence>
<feature type="transmembrane region" description="Helical" evidence="1">
    <location>
        <begin position="12"/>
        <end position="31"/>
    </location>
</feature>
<geneLocation type="mitochondrion" evidence="2"/>
<evidence type="ECO:0000256" key="1">
    <source>
        <dbReference type="SAM" id="Phobius"/>
    </source>
</evidence>
<dbReference type="EMBL" id="KX087359">
    <property type="protein sequence ID" value="ARH55232.1"/>
    <property type="molecule type" value="Genomic_DNA"/>
</dbReference>
<name>A0A343C5C6_9CUCU</name>